<organism evidence="2 3">
    <name type="scientific">Oceanimonas pelagia</name>
    <dbReference type="NCBI Taxonomy" id="3028314"/>
    <lineage>
        <taxon>Bacteria</taxon>
        <taxon>Pseudomonadati</taxon>
        <taxon>Pseudomonadota</taxon>
        <taxon>Gammaproteobacteria</taxon>
        <taxon>Aeromonadales</taxon>
        <taxon>Aeromonadaceae</taxon>
        <taxon>Oceanimonas</taxon>
    </lineage>
</organism>
<accession>A0AA50Q6L7</accession>
<dbReference type="RefSeq" id="WP_306760715.1">
    <property type="nucleotide sequence ID" value="NZ_CP118224.1"/>
</dbReference>
<sequence length="101" mass="11813">MSAGRKFDQGKLQWWLLPITPVEAIIRVLMFGAKKYAPNNWQKIENAEERYFDAALRHLMAWRQGEKYDPESGHSHLAHAGCCILFMLWFEIHRCGKKTHG</sequence>
<dbReference type="Proteomes" id="UP001223802">
    <property type="component" value="Chromosome"/>
</dbReference>
<evidence type="ECO:0000313" key="3">
    <source>
        <dbReference type="Proteomes" id="UP001223802"/>
    </source>
</evidence>
<protein>
    <submittedName>
        <fullName evidence="2">DUF5664 domain-containing protein</fullName>
    </submittedName>
</protein>
<dbReference type="InterPro" id="IPR044038">
    <property type="entry name" value="dATP/dGTP_diPOhydrolase_N"/>
</dbReference>
<name>A0AA50Q6L7_9GAMM</name>
<dbReference type="AlphaFoldDB" id="A0AA50Q6L7"/>
<dbReference type="Pfam" id="PF18909">
    <property type="entry name" value="dGTP_diPhyd_N"/>
    <property type="match status" value="1"/>
</dbReference>
<reference evidence="2 3" key="1">
    <citation type="submission" date="2023-02" db="EMBL/GenBank/DDBJ databases">
        <title>Complete genome sequence of a novel bacterium Oceanimonas sp. NTOU-MSR1 isolated from marine coast sediment.</title>
        <authorList>
            <person name="Yang H.-T."/>
            <person name="Chen Y.-L."/>
            <person name="Ho Y.-N."/>
        </authorList>
    </citation>
    <scope>NUCLEOTIDE SEQUENCE [LARGE SCALE GENOMIC DNA]</scope>
    <source>
        <strain evidence="2 3">NTOU-MSR1</strain>
    </source>
</reference>
<dbReference type="KEGG" id="ope:PU634_10370"/>
<dbReference type="EMBL" id="CP118224">
    <property type="protein sequence ID" value="WMC09520.1"/>
    <property type="molecule type" value="Genomic_DNA"/>
</dbReference>
<evidence type="ECO:0000313" key="2">
    <source>
        <dbReference type="EMBL" id="WMC09520.1"/>
    </source>
</evidence>
<keyword evidence="3" id="KW-1185">Reference proteome</keyword>
<proteinExistence type="predicted"/>
<evidence type="ECO:0000259" key="1">
    <source>
        <dbReference type="Pfam" id="PF18909"/>
    </source>
</evidence>
<gene>
    <name evidence="2" type="ORF">PU634_10370</name>
</gene>
<feature type="domain" description="dATP/dGTP diphosphohydrolase N-terminal" evidence="1">
    <location>
        <begin position="3"/>
        <end position="95"/>
    </location>
</feature>